<protein>
    <submittedName>
        <fullName evidence="1">Uncharacterized protein</fullName>
    </submittedName>
</protein>
<reference evidence="1 2" key="1">
    <citation type="submission" date="2023-03" db="EMBL/GenBank/DDBJ databases">
        <authorList>
            <person name="Pearce D."/>
        </authorList>
    </citation>
    <scope>NUCLEOTIDE SEQUENCE [LARGE SCALE GENOMIC DNA]</scope>
    <source>
        <strain evidence="1">Msz</strain>
    </source>
</reference>
<name>A0ABM9I782_9GAMM</name>
<accession>A0ABM9I782</accession>
<proteinExistence type="predicted"/>
<sequence length="66" mass="7598">MELMTQMMQFLAHPILRAGLRCARLILKYLTSNPVNRAWYPLSSYTDDWPAYATRSEVSSMSLAKT</sequence>
<organism evidence="1 2">
    <name type="scientific">Methylocaldum szegediense</name>
    <dbReference type="NCBI Taxonomy" id="73780"/>
    <lineage>
        <taxon>Bacteria</taxon>
        <taxon>Pseudomonadati</taxon>
        <taxon>Pseudomonadota</taxon>
        <taxon>Gammaproteobacteria</taxon>
        <taxon>Methylococcales</taxon>
        <taxon>Methylococcaceae</taxon>
        <taxon>Methylocaldum</taxon>
    </lineage>
</organism>
<evidence type="ECO:0000313" key="1">
    <source>
        <dbReference type="EMBL" id="CAI8937699.1"/>
    </source>
</evidence>
<dbReference type="EMBL" id="OX458333">
    <property type="protein sequence ID" value="CAI8937699.1"/>
    <property type="molecule type" value="Genomic_DNA"/>
</dbReference>
<gene>
    <name evidence="1" type="ORF">MSZNOR_4175</name>
</gene>
<evidence type="ECO:0000313" key="2">
    <source>
        <dbReference type="Proteomes" id="UP001162030"/>
    </source>
</evidence>
<dbReference type="Proteomes" id="UP001162030">
    <property type="component" value="Chromosome"/>
</dbReference>
<keyword evidence="2" id="KW-1185">Reference proteome</keyword>